<proteinExistence type="predicted"/>
<sequence length="134" mass="14965">MATPTDTTLFTHNMSLPHASTSPPHASIQPATIHIPYALPFNYDVHTWFLHLEVVWCRQTYTQHQKYQSIFRALPHEVFSSLSPLISTFSQDTLYDELKAAIISAKPPIATQPAPTGIQQAGGLLDGYICGWRC</sequence>
<reference evidence="1" key="1">
    <citation type="submission" date="2023-10" db="EMBL/GenBank/DDBJ databases">
        <title>Genome assemblies of two species of porcelain crab, Petrolisthes cinctipes and Petrolisthes manimaculis (Anomura: Porcellanidae).</title>
        <authorList>
            <person name="Angst P."/>
        </authorList>
    </citation>
    <scope>NUCLEOTIDE SEQUENCE</scope>
    <source>
        <strain evidence="1">PB745_01</strain>
        <tissue evidence="1">Gill</tissue>
    </source>
</reference>
<gene>
    <name evidence="1" type="ORF">Pcinc_005709</name>
</gene>
<organism evidence="1 2">
    <name type="scientific">Petrolisthes cinctipes</name>
    <name type="common">Flat porcelain crab</name>
    <dbReference type="NCBI Taxonomy" id="88211"/>
    <lineage>
        <taxon>Eukaryota</taxon>
        <taxon>Metazoa</taxon>
        <taxon>Ecdysozoa</taxon>
        <taxon>Arthropoda</taxon>
        <taxon>Crustacea</taxon>
        <taxon>Multicrustacea</taxon>
        <taxon>Malacostraca</taxon>
        <taxon>Eumalacostraca</taxon>
        <taxon>Eucarida</taxon>
        <taxon>Decapoda</taxon>
        <taxon>Pleocyemata</taxon>
        <taxon>Anomura</taxon>
        <taxon>Galatheoidea</taxon>
        <taxon>Porcellanidae</taxon>
        <taxon>Petrolisthes</taxon>
    </lineage>
</organism>
<dbReference type="Proteomes" id="UP001286313">
    <property type="component" value="Unassembled WGS sequence"/>
</dbReference>
<keyword evidence="2" id="KW-1185">Reference proteome</keyword>
<dbReference type="AlphaFoldDB" id="A0AAE1GEF3"/>
<evidence type="ECO:0000313" key="2">
    <source>
        <dbReference type="Proteomes" id="UP001286313"/>
    </source>
</evidence>
<comment type="caution">
    <text evidence="1">The sequence shown here is derived from an EMBL/GenBank/DDBJ whole genome shotgun (WGS) entry which is preliminary data.</text>
</comment>
<accession>A0AAE1GEF3</accession>
<protein>
    <submittedName>
        <fullName evidence="1">Uncharacterized protein</fullName>
    </submittedName>
</protein>
<evidence type="ECO:0000313" key="1">
    <source>
        <dbReference type="EMBL" id="KAK3890327.1"/>
    </source>
</evidence>
<dbReference type="EMBL" id="JAWQEG010000431">
    <property type="protein sequence ID" value="KAK3890327.1"/>
    <property type="molecule type" value="Genomic_DNA"/>
</dbReference>
<name>A0AAE1GEF3_PETCI</name>